<dbReference type="InterPro" id="IPR002035">
    <property type="entry name" value="VWF_A"/>
</dbReference>
<dbReference type="SUPFAM" id="SSF53850">
    <property type="entry name" value="Periplasmic binding protein-like II"/>
    <property type="match status" value="1"/>
</dbReference>
<reference evidence="3 4" key="1">
    <citation type="submission" date="2019-11" db="EMBL/GenBank/DDBJ databases">
        <authorList>
            <person name="Jiang L.-Q."/>
        </authorList>
    </citation>
    <scope>NUCLEOTIDE SEQUENCE [LARGE SCALE GENOMIC DNA]</scope>
    <source>
        <strain evidence="3 4">YIM 132087</strain>
    </source>
</reference>
<accession>A0A7K1FQV6</accession>
<evidence type="ECO:0000259" key="2">
    <source>
        <dbReference type="PROSITE" id="PS50234"/>
    </source>
</evidence>
<keyword evidence="1" id="KW-0812">Transmembrane</keyword>
<dbReference type="InterPro" id="IPR036465">
    <property type="entry name" value="vWFA_dom_sf"/>
</dbReference>
<dbReference type="Pfam" id="PF13531">
    <property type="entry name" value="SBP_bac_11"/>
    <property type="match status" value="1"/>
</dbReference>
<comment type="caution">
    <text evidence="3">The sequence shown here is derived from an EMBL/GenBank/DDBJ whole genome shotgun (WGS) entry which is preliminary data.</text>
</comment>
<protein>
    <submittedName>
        <fullName evidence="3">VWA domain-containing protein</fullName>
    </submittedName>
</protein>
<name>A0A7K1FQV6_9ACTN</name>
<organism evidence="3 4">
    <name type="scientific">Nakamurella alba</name>
    <dbReference type="NCBI Taxonomy" id="2665158"/>
    <lineage>
        <taxon>Bacteria</taxon>
        <taxon>Bacillati</taxon>
        <taxon>Actinomycetota</taxon>
        <taxon>Actinomycetes</taxon>
        <taxon>Nakamurellales</taxon>
        <taxon>Nakamurellaceae</taxon>
        <taxon>Nakamurella</taxon>
    </lineage>
</organism>
<dbReference type="PROSITE" id="PS50234">
    <property type="entry name" value="VWFA"/>
    <property type="match status" value="1"/>
</dbReference>
<feature type="domain" description="VWFA" evidence="2">
    <location>
        <begin position="422"/>
        <end position="610"/>
    </location>
</feature>
<dbReference type="EMBL" id="WLYK01000009">
    <property type="protein sequence ID" value="MTD16532.1"/>
    <property type="molecule type" value="Genomic_DNA"/>
</dbReference>
<dbReference type="AlphaFoldDB" id="A0A7K1FQV6"/>
<keyword evidence="1" id="KW-0472">Membrane</keyword>
<dbReference type="Proteomes" id="UP000460221">
    <property type="component" value="Unassembled WGS sequence"/>
</dbReference>
<proteinExistence type="predicted"/>
<keyword evidence="4" id="KW-1185">Reference proteome</keyword>
<gene>
    <name evidence="3" type="ORF">GIS00_21580</name>
</gene>
<evidence type="ECO:0000313" key="3">
    <source>
        <dbReference type="EMBL" id="MTD16532.1"/>
    </source>
</evidence>
<evidence type="ECO:0000313" key="4">
    <source>
        <dbReference type="Proteomes" id="UP000460221"/>
    </source>
</evidence>
<sequence>MRSTADVARKRNPVPIIAAAVVGVVLIVVIRLVAGGSSDSADPADPGTATTGPVSRPGCTTVQVAASSEKAALMAGIARSYSESGRTVNGACYDVAVRSVASGLAQQRLAAGWDPDADGPAPDVWTPAASTWVSLLRSDLTANDKPDMVPTTVESVTSTPLVLAMPRPMAEALDWPDAQLGWSDVLGLVEDPEGWAGKGHSEWGKFTLGKTNPTVSTSGLAATIGTFVAATGTSSDLTAADLADEKTREYARTVERSVVHYGDTTLTYLTNLQRADDAGAAMSYLSAVAVEEKSVLDYNAGNPSGDPATLGQHEPPKVPLVAIYPKEGTLYSDSPYVILDAPWADAGKKAGAADFLSYLREPAQQKVFTDAGFRTYDRKAGDPINASDAVRADGVTIALDAPGPAVLVQVRDLWSELRKQARVLLVMDVSGSMSTPAGSSGFTRLELAQQAAVDGLEQLAGTDEIGLWSFSTNLPTESGIYDELVPIAPLAQDKAQLVDKIEALGPLKGTPLYAVVRAATQYMDSTADDEVINAVVVMTDGKNEYPEDTDLGSLVSELSDASLENGVRVFSIAYGEGADLDTLKQISEASRAAAYDARNPESISSVFSAVLSNF</sequence>
<dbReference type="SMART" id="SM00327">
    <property type="entry name" value="VWA"/>
    <property type="match status" value="1"/>
</dbReference>
<dbReference type="SUPFAM" id="SSF53300">
    <property type="entry name" value="vWA-like"/>
    <property type="match status" value="1"/>
</dbReference>
<dbReference type="Pfam" id="PF13519">
    <property type="entry name" value="VWA_2"/>
    <property type="match status" value="1"/>
</dbReference>
<dbReference type="Gene3D" id="3.40.50.410">
    <property type="entry name" value="von Willebrand factor, type A domain"/>
    <property type="match status" value="1"/>
</dbReference>
<keyword evidence="1" id="KW-1133">Transmembrane helix</keyword>
<evidence type="ECO:0000256" key="1">
    <source>
        <dbReference type="SAM" id="Phobius"/>
    </source>
</evidence>
<feature type="transmembrane region" description="Helical" evidence="1">
    <location>
        <begin position="12"/>
        <end position="34"/>
    </location>
</feature>